<feature type="transmembrane region" description="Helical" evidence="8">
    <location>
        <begin position="15"/>
        <end position="32"/>
    </location>
</feature>
<evidence type="ECO:0000313" key="15">
    <source>
        <dbReference type="Proteomes" id="UP000390763"/>
    </source>
</evidence>
<feature type="transmembrane region" description="Helical" evidence="8">
    <location>
        <begin position="370"/>
        <end position="389"/>
    </location>
</feature>
<dbReference type="PANTHER" id="PTHR43562">
    <property type="entry name" value="NAPA-TYPE SODIUM/HYDROGEN ANTIPORTER"/>
    <property type="match status" value="1"/>
</dbReference>
<reference evidence="10" key="3">
    <citation type="submission" date="2022-11" db="EMBL/GenBank/DDBJ databases">
        <title>Genomic repertoires linked with pathogenic potency of arthritogenic Prevotella copri isolated from the gut of rheumatoid arthritis patients.</title>
        <authorList>
            <person name="Nii T."/>
            <person name="Maeda Y."/>
            <person name="Motooka D."/>
            <person name="Naito M."/>
            <person name="Matsumoto Y."/>
            <person name="Ogawa T."/>
            <person name="Oguro-Igashira E."/>
            <person name="Kishikawa T."/>
            <person name="Yamashita M."/>
            <person name="Koizumi S."/>
            <person name="Kurakawa T."/>
            <person name="Okumura R."/>
            <person name="Kayama H."/>
            <person name="Murakami M."/>
            <person name="Sakaguchi T."/>
            <person name="Das B."/>
            <person name="Nakamura S."/>
            <person name="Okada Y."/>
            <person name="Kumanogoh A."/>
            <person name="Takeda K."/>
        </authorList>
    </citation>
    <scope>NUCLEOTIDE SEQUENCE</scope>
    <source>
        <strain evidence="10">RA-N001-16</strain>
    </source>
</reference>
<evidence type="ECO:0000256" key="4">
    <source>
        <dbReference type="ARBA" id="ARBA00022692"/>
    </source>
</evidence>
<dbReference type="GO" id="GO:0016020">
    <property type="term" value="C:membrane"/>
    <property type="evidence" value="ECO:0007669"/>
    <property type="project" value="UniProtKB-SubCell"/>
</dbReference>
<dbReference type="Proteomes" id="UP000421283">
    <property type="component" value="Unassembled WGS sequence"/>
</dbReference>
<dbReference type="SUPFAM" id="SSF52402">
    <property type="entry name" value="Adenine nucleotide alpha hydrolases-like"/>
    <property type="match status" value="1"/>
</dbReference>
<evidence type="ECO:0000256" key="5">
    <source>
        <dbReference type="ARBA" id="ARBA00022989"/>
    </source>
</evidence>
<dbReference type="Proteomes" id="UP000284548">
    <property type="component" value="Unassembled WGS sequence"/>
</dbReference>
<dbReference type="EMBL" id="VZAP01000178">
    <property type="protein sequence ID" value="MQO93836.1"/>
    <property type="molecule type" value="Genomic_DNA"/>
</dbReference>
<evidence type="ECO:0000256" key="7">
    <source>
        <dbReference type="ARBA" id="ARBA00023136"/>
    </source>
</evidence>
<dbReference type="InterPro" id="IPR038770">
    <property type="entry name" value="Na+/solute_symporter_sf"/>
</dbReference>
<evidence type="ECO:0000313" key="14">
    <source>
        <dbReference type="Proteomes" id="UP000284548"/>
    </source>
</evidence>
<evidence type="ECO:0000313" key="12">
    <source>
        <dbReference type="EMBL" id="MQO93836.1"/>
    </source>
</evidence>
<dbReference type="EMBL" id="QRKB01000040">
    <property type="protein sequence ID" value="RHH78731.1"/>
    <property type="molecule type" value="Genomic_DNA"/>
</dbReference>
<feature type="transmembrane region" description="Helical" evidence="8">
    <location>
        <begin position="184"/>
        <end position="204"/>
    </location>
</feature>
<reference evidence="16" key="2">
    <citation type="submission" date="2019-09" db="EMBL/GenBank/DDBJ databases">
        <title>Distinct polysaccharide growth profiles of human intestinal Prevotella copri isolates.</title>
        <authorList>
            <person name="Fehlner-Peach H."/>
            <person name="Magnabosco C."/>
            <person name="Raghavan V."/>
            <person name="Scher J.U."/>
            <person name="Tett A."/>
            <person name="Cox L.M."/>
            <person name="Gottsegen C."/>
            <person name="Watters A."/>
            <person name="Wiltshire- Gordon J.D."/>
            <person name="Segata N."/>
            <person name="Bonneau R."/>
            <person name="Littman D.R."/>
        </authorList>
    </citation>
    <scope>NUCLEOTIDE SEQUENCE [LARGE SCALE GENOMIC DNA]</scope>
    <source>
        <strain evidence="11">IAK279</strain>
        <strain evidence="16">iAU3127</strain>
    </source>
</reference>
<feature type="domain" description="Cation/H+ exchanger transmembrane" evidence="9">
    <location>
        <begin position="22"/>
        <end position="388"/>
    </location>
</feature>
<proteinExistence type="predicted"/>
<dbReference type="GO" id="GO:1902600">
    <property type="term" value="P:proton transmembrane transport"/>
    <property type="evidence" value="ECO:0007669"/>
    <property type="project" value="InterPro"/>
</dbReference>
<reference evidence="12" key="4">
    <citation type="submission" date="2022-12" db="EMBL/GenBank/DDBJ databases">
        <title>Distinct polysaccharide growth profiles of human intestinal Prevotella copri isolates.</title>
        <authorList>
            <person name="Fehlner-Peach H."/>
            <person name="Magnabosco C."/>
            <person name="Raghavan V."/>
            <person name="Scher J.U."/>
            <person name="Tett A."/>
            <person name="Cox L.M."/>
            <person name="Gottsegen C."/>
            <person name="Watters A."/>
            <person name="Wiltshire- Gordon J.D."/>
            <person name="Segata N."/>
            <person name="Bonneau R."/>
            <person name="Littman D.R."/>
        </authorList>
    </citation>
    <scope>NUCLEOTIDE SEQUENCE</scope>
    <source>
        <strain evidence="15">iAK279</strain>
        <strain evidence="12">IAU3127</strain>
    </source>
</reference>
<keyword evidence="5 8" id="KW-1133">Transmembrane helix</keyword>
<dbReference type="RefSeq" id="WP_118255505.1">
    <property type="nucleotide sequence ID" value="NZ_DAWERD010000078.1"/>
</dbReference>
<feature type="transmembrane region" description="Helical" evidence="8">
    <location>
        <begin position="271"/>
        <end position="294"/>
    </location>
</feature>
<keyword evidence="2" id="KW-0813">Transport</keyword>
<sequence length="710" mass="80393">MFHIAQYFPITDPTLIFFVVLLIILFAPIIMGKLRIPHIIGMVLAGVLIGKYGLNILERDASFELFGKVGLYYIMFLAALEMDMEGMKKNKSRLIIYGLLTCFVPFFLTFGMSIWLLHYSTRASFLLSCIMASNTLIAYPIVSRYGLQQKPSVTLSVGSSMLSLLIALIMLAGLVASFSSHDGLLFWVLFTAKFAAYCGVMIFLIPRLTRWFLRRYSDSVMQFIFVMAMLFMSAALSQMVGIEGVFGAFFAGLILNRYIPHVSPLMNRLEFTGNALFIPYFLIGVGMLINVGLLFQGSHILWVIFCIVFFGTLGKAIAAYAACFGFRLPLSSGHMMFGLTSAHAAGSIAMVMVGMNLLVGPNTYLVNDDMLNGVVMMILCTCVISSMLTDWSSRKIILRDKELPDAEDTKKASDEKILIPVKYPEYADNLMSLAFLVRNQKLNRGLVCLNVVYDDKDMRYKQEQGRQLLDHCSQLAAATDVMTQTQVRIAANIANGIKHAFNEFQCSEIIIGMHMHPEVSPKFWGEFHQSLFNGLSRQIIMARIKQPLNTIRRIQVAVPSRAEFEPGFYRWVERLARLSGNLDCRIQFHGREETLALINEYITNRHQDVRAEYTLMQHWNEMPQLASHMSKNHLFVVVTARKGTVSHKSALERLPEELTRFFSGTNLMIIFPDQHGDSSGNVLTFAEPQHQEEISAYVAFNQWFKKKFRK</sequence>
<evidence type="ECO:0000256" key="3">
    <source>
        <dbReference type="ARBA" id="ARBA00022449"/>
    </source>
</evidence>
<dbReference type="Pfam" id="PF00999">
    <property type="entry name" value="Na_H_Exchanger"/>
    <property type="match status" value="1"/>
</dbReference>
<comment type="caution">
    <text evidence="13">The sequence shown here is derived from an EMBL/GenBank/DDBJ whole genome shotgun (WGS) entry which is preliminary data.</text>
</comment>
<keyword evidence="3" id="KW-0050">Antiport</keyword>
<dbReference type="AlphaFoldDB" id="A0A3R6I5R0"/>
<dbReference type="Gene3D" id="3.40.50.12370">
    <property type="match status" value="1"/>
</dbReference>
<comment type="subcellular location">
    <subcellularLocation>
        <location evidence="1">Membrane</location>
        <topology evidence="1">Multi-pass membrane protein</topology>
    </subcellularLocation>
</comment>
<dbReference type="Gene3D" id="1.20.1530.20">
    <property type="match status" value="1"/>
</dbReference>
<feature type="transmembrane region" description="Helical" evidence="8">
    <location>
        <begin position="154"/>
        <end position="178"/>
    </location>
</feature>
<keyword evidence="4 8" id="KW-0812">Transmembrane</keyword>
<feature type="transmembrane region" description="Helical" evidence="8">
    <location>
        <begin position="39"/>
        <end position="57"/>
    </location>
</feature>
<feature type="transmembrane region" description="Helical" evidence="8">
    <location>
        <begin position="242"/>
        <end position="259"/>
    </location>
</feature>
<dbReference type="PANTHER" id="PTHR43562:SF4">
    <property type="entry name" value="NA(+)_H(+) ANTIPORTER NHAS5"/>
    <property type="match status" value="1"/>
</dbReference>
<feature type="transmembrane region" description="Helical" evidence="8">
    <location>
        <begin position="216"/>
        <end position="236"/>
    </location>
</feature>
<evidence type="ECO:0000256" key="6">
    <source>
        <dbReference type="ARBA" id="ARBA00023065"/>
    </source>
</evidence>
<evidence type="ECO:0000313" key="11">
    <source>
        <dbReference type="EMBL" id="MQO05062.1"/>
    </source>
</evidence>
<keyword evidence="7 8" id="KW-0472">Membrane</keyword>
<feature type="transmembrane region" description="Helical" evidence="8">
    <location>
        <begin position="94"/>
        <end position="117"/>
    </location>
</feature>
<evidence type="ECO:0000256" key="1">
    <source>
        <dbReference type="ARBA" id="ARBA00004141"/>
    </source>
</evidence>
<evidence type="ECO:0000256" key="2">
    <source>
        <dbReference type="ARBA" id="ARBA00022448"/>
    </source>
</evidence>
<dbReference type="EMBL" id="JAPDUM010000001">
    <property type="protein sequence ID" value="MCW4165125.1"/>
    <property type="molecule type" value="Genomic_DNA"/>
</dbReference>
<evidence type="ECO:0000313" key="10">
    <source>
        <dbReference type="EMBL" id="MCW4165125.1"/>
    </source>
</evidence>
<protein>
    <submittedName>
        <fullName evidence="13">Cation:proton antiporter</fullName>
    </submittedName>
</protein>
<dbReference type="Proteomes" id="UP001209476">
    <property type="component" value="Unassembled WGS sequence"/>
</dbReference>
<dbReference type="GO" id="GO:0015297">
    <property type="term" value="F:antiporter activity"/>
    <property type="evidence" value="ECO:0007669"/>
    <property type="project" value="UniProtKB-KW"/>
</dbReference>
<dbReference type="InterPro" id="IPR006153">
    <property type="entry name" value="Cation/H_exchanger_TM"/>
</dbReference>
<reference evidence="13 14" key="1">
    <citation type="submission" date="2018-08" db="EMBL/GenBank/DDBJ databases">
        <title>A genome reference for cultivated species of the human gut microbiota.</title>
        <authorList>
            <person name="Zou Y."/>
            <person name="Xue W."/>
            <person name="Luo G."/>
        </authorList>
    </citation>
    <scope>NUCLEOTIDE SEQUENCE [LARGE SCALE GENOMIC DNA]</scope>
    <source>
        <strain evidence="13 14">AM16-54</strain>
    </source>
</reference>
<accession>A0A3R6I5R0</accession>
<name>A0A3R6I5R0_9BACT</name>
<evidence type="ECO:0000313" key="16">
    <source>
        <dbReference type="Proteomes" id="UP000421283"/>
    </source>
</evidence>
<organism evidence="13 14">
    <name type="scientific">Segatella copri</name>
    <dbReference type="NCBI Taxonomy" id="165179"/>
    <lineage>
        <taxon>Bacteria</taxon>
        <taxon>Pseudomonadati</taxon>
        <taxon>Bacteroidota</taxon>
        <taxon>Bacteroidia</taxon>
        <taxon>Bacteroidales</taxon>
        <taxon>Prevotellaceae</taxon>
        <taxon>Segatella</taxon>
    </lineage>
</organism>
<feature type="transmembrane region" description="Helical" evidence="8">
    <location>
        <begin position="63"/>
        <end position="82"/>
    </location>
</feature>
<dbReference type="EMBL" id="VZBT01000101">
    <property type="protein sequence ID" value="MQO05062.1"/>
    <property type="molecule type" value="Genomic_DNA"/>
</dbReference>
<evidence type="ECO:0000256" key="8">
    <source>
        <dbReference type="SAM" id="Phobius"/>
    </source>
</evidence>
<feature type="transmembrane region" description="Helical" evidence="8">
    <location>
        <begin position="335"/>
        <end position="358"/>
    </location>
</feature>
<dbReference type="Proteomes" id="UP000390763">
    <property type="component" value="Unassembled WGS sequence"/>
</dbReference>
<evidence type="ECO:0000259" key="9">
    <source>
        <dbReference type="Pfam" id="PF00999"/>
    </source>
</evidence>
<feature type="transmembrane region" description="Helical" evidence="8">
    <location>
        <begin position="123"/>
        <end position="142"/>
    </location>
</feature>
<evidence type="ECO:0000313" key="13">
    <source>
        <dbReference type="EMBL" id="RHH78731.1"/>
    </source>
</evidence>
<keyword evidence="6" id="KW-0406">Ion transport</keyword>
<gene>
    <name evidence="13" type="ORF">DW192_12920</name>
    <name evidence="12" type="ORF">F7D31_14440</name>
    <name evidence="11" type="ORF">F7D62_13370</name>
    <name evidence="10" type="ORF">ONS98_07830</name>
</gene>
<feature type="transmembrane region" description="Helical" evidence="8">
    <location>
        <begin position="300"/>
        <end position="323"/>
    </location>
</feature>